<feature type="domain" description="14-3-3" evidence="3">
    <location>
        <begin position="2"/>
        <end position="278"/>
    </location>
</feature>
<evidence type="ECO:0000313" key="4">
    <source>
        <dbReference type="EMBL" id="TNV72309.1"/>
    </source>
</evidence>
<comment type="similarity">
    <text evidence="1">Belongs to the 14-3-3 family.</text>
</comment>
<protein>
    <recommendedName>
        <fullName evidence="3">14-3-3 domain-containing protein</fullName>
    </recommendedName>
</protein>
<evidence type="ECO:0000259" key="3">
    <source>
        <dbReference type="SMART" id="SM00101"/>
    </source>
</evidence>
<comment type="caution">
    <text evidence="4">The sequence shown here is derived from an EMBL/GenBank/DDBJ whole genome shotgun (WGS) entry which is preliminary data.</text>
</comment>
<dbReference type="AlphaFoldDB" id="A0A8J8NCI7"/>
<sequence>MKLFEARVAEQAEAYDDMFEIVKELIHQKIHESEGKELSYTNEERVLMSSCFKKYIKENQKALKTLFIVKDPVKNPSKAYNQVQNGVELFLQKCQWELRDQCLNVITFLTSTHALHPEDREDAAAPQLIQLEEQKEVEGKLCTVETDVFIQQLIGDFYRYIAQAFPNEDSDEHKDSLDKAERAYKIAQKIAATKEMHPCNPIRMGLSLNLAVFFFEVLDDKKSAKKLANEAIILAEDQIDKIDEATYKEAKTLLALLKENLEQWTLLTADEEEEDEQQI</sequence>
<dbReference type="PANTHER" id="PTHR18860">
    <property type="entry name" value="14-3-3 PROTEIN"/>
    <property type="match status" value="1"/>
</dbReference>
<evidence type="ECO:0000313" key="5">
    <source>
        <dbReference type="Proteomes" id="UP000785679"/>
    </source>
</evidence>
<name>A0A8J8NCI7_HALGN</name>
<accession>A0A8J8NCI7</accession>
<dbReference type="Gene3D" id="1.20.190.20">
    <property type="entry name" value="14-3-3 domain"/>
    <property type="match status" value="1"/>
</dbReference>
<keyword evidence="5" id="KW-1185">Reference proteome</keyword>
<gene>
    <name evidence="4" type="ORF">FGO68_gene15827</name>
</gene>
<reference evidence="4" key="1">
    <citation type="submission" date="2019-06" db="EMBL/GenBank/DDBJ databases">
        <authorList>
            <person name="Zheng W."/>
        </authorList>
    </citation>
    <scope>NUCLEOTIDE SEQUENCE</scope>
    <source>
        <strain evidence="4">QDHG01</strain>
    </source>
</reference>
<dbReference type="InterPro" id="IPR023410">
    <property type="entry name" value="14-3-3_domain"/>
</dbReference>
<dbReference type="InterPro" id="IPR036815">
    <property type="entry name" value="14-3-3_dom_sf"/>
</dbReference>
<dbReference type="SUPFAM" id="SSF48445">
    <property type="entry name" value="14-3-3 protein"/>
    <property type="match status" value="1"/>
</dbReference>
<dbReference type="Proteomes" id="UP000785679">
    <property type="component" value="Unassembled WGS sequence"/>
</dbReference>
<dbReference type="InterPro" id="IPR000308">
    <property type="entry name" value="14-3-3"/>
</dbReference>
<dbReference type="SMART" id="SM00101">
    <property type="entry name" value="14_3_3"/>
    <property type="match status" value="1"/>
</dbReference>
<feature type="coiled-coil region" evidence="2">
    <location>
        <begin position="247"/>
        <end position="274"/>
    </location>
</feature>
<evidence type="ECO:0000256" key="1">
    <source>
        <dbReference type="ARBA" id="ARBA00006141"/>
    </source>
</evidence>
<evidence type="ECO:0000256" key="2">
    <source>
        <dbReference type="SAM" id="Coils"/>
    </source>
</evidence>
<keyword evidence="2" id="KW-0175">Coiled coil</keyword>
<organism evidence="4 5">
    <name type="scientific">Halteria grandinella</name>
    <dbReference type="NCBI Taxonomy" id="5974"/>
    <lineage>
        <taxon>Eukaryota</taxon>
        <taxon>Sar</taxon>
        <taxon>Alveolata</taxon>
        <taxon>Ciliophora</taxon>
        <taxon>Intramacronucleata</taxon>
        <taxon>Spirotrichea</taxon>
        <taxon>Stichotrichia</taxon>
        <taxon>Sporadotrichida</taxon>
        <taxon>Halteriidae</taxon>
        <taxon>Halteria</taxon>
    </lineage>
</organism>
<dbReference type="Pfam" id="PF00244">
    <property type="entry name" value="14-3-3"/>
    <property type="match status" value="1"/>
</dbReference>
<proteinExistence type="inferred from homology"/>
<dbReference type="PIRSF" id="PIRSF000868">
    <property type="entry name" value="14-3-3"/>
    <property type="match status" value="1"/>
</dbReference>
<dbReference type="EMBL" id="RRYP01023025">
    <property type="protein sequence ID" value="TNV72309.1"/>
    <property type="molecule type" value="Genomic_DNA"/>
</dbReference>
<dbReference type="OrthoDB" id="10674059at2759"/>
<dbReference type="CDD" id="cd08774">
    <property type="entry name" value="14-3-3"/>
    <property type="match status" value="1"/>
</dbReference>